<name>A0ABR0R231_GOSAR</name>
<protein>
    <submittedName>
        <fullName evidence="1">Uncharacterized protein</fullName>
    </submittedName>
</protein>
<accession>A0ABR0R231</accession>
<dbReference type="Proteomes" id="UP001358586">
    <property type="component" value="Chromosome 1"/>
</dbReference>
<organism evidence="1 2">
    <name type="scientific">Gossypium arboreum</name>
    <name type="common">Tree cotton</name>
    <name type="synonym">Gossypium nanking</name>
    <dbReference type="NCBI Taxonomy" id="29729"/>
    <lineage>
        <taxon>Eukaryota</taxon>
        <taxon>Viridiplantae</taxon>
        <taxon>Streptophyta</taxon>
        <taxon>Embryophyta</taxon>
        <taxon>Tracheophyta</taxon>
        <taxon>Spermatophyta</taxon>
        <taxon>Magnoliopsida</taxon>
        <taxon>eudicotyledons</taxon>
        <taxon>Gunneridae</taxon>
        <taxon>Pentapetalae</taxon>
        <taxon>rosids</taxon>
        <taxon>malvids</taxon>
        <taxon>Malvales</taxon>
        <taxon>Malvaceae</taxon>
        <taxon>Malvoideae</taxon>
        <taxon>Gossypium</taxon>
    </lineage>
</organism>
<proteinExistence type="predicted"/>
<dbReference type="EMBL" id="JARKNE010000001">
    <property type="protein sequence ID" value="KAK5845269.1"/>
    <property type="molecule type" value="Genomic_DNA"/>
</dbReference>
<evidence type="ECO:0000313" key="1">
    <source>
        <dbReference type="EMBL" id="KAK5845269.1"/>
    </source>
</evidence>
<keyword evidence="2" id="KW-1185">Reference proteome</keyword>
<reference evidence="1 2" key="1">
    <citation type="submission" date="2023-03" db="EMBL/GenBank/DDBJ databases">
        <title>WGS of Gossypium arboreum.</title>
        <authorList>
            <person name="Yu D."/>
        </authorList>
    </citation>
    <scope>NUCLEOTIDE SEQUENCE [LARGE SCALE GENOMIC DNA]</scope>
    <source>
        <tissue evidence="1">Leaf</tissue>
    </source>
</reference>
<gene>
    <name evidence="1" type="ORF">PVK06_001437</name>
</gene>
<sequence>MANNTNFLTLQFVLEKDKLNGLNFIDWFYNALRVDKDAYKKHLDDILDIGYLILAIMTLELQKQHEDMVAYDMIHHLKELYEGQACQERYKASKALF</sequence>
<evidence type="ECO:0000313" key="2">
    <source>
        <dbReference type="Proteomes" id="UP001358586"/>
    </source>
</evidence>
<comment type="caution">
    <text evidence="1">The sequence shown here is derived from an EMBL/GenBank/DDBJ whole genome shotgun (WGS) entry which is preliminary data.</text>
</comment>